<reference evidence="1" key="1">
    <citation type="submission" date="2024-09" db="EMBL/GenBank/DDBJ databases">
        <title>Black Yeasts Isolated from many extreme environments.</title>
        <authorList>
            <person name="Coleine C."/>
            <person name="Stajich J.E."/>
            <person name="Selbmann L."/>
        </authorList>
    </citation>
    <scope>NUCLEOTIDE SEQUENCE</scope>
    <source>
        <strain evidence="1">CCFEE 5737</strain>
    </source>
</reference>
<gene>
    <name evidence="1" type="ORF">LTS18_001781</name>
</gene>
<evidence type="ECO:0000313" key="2">
    <source>
        <dbReference type="Proteomes" id="UP001186974"/>
    </source>
</evidence>
<protein>
    <submittedName>
        <fullName evidence="1">Uncharacterized protein</fullName>
    </submittedName>
</protein>
<keyword evidence="2" id="KW-1185">Reference proteome</keyword>
<feature type="non-terminal residue" evidence="1">
    <location>
        <position position="1"/>
    </location>
</feature>
<comment type="caution">
    <text evidence="1">The sequence shown here is derived from an EMBL/GenBank/DDBJ whole genome shotgun (WGS) entry which is preliminary data.</text>
</comment>
<name>A0ACC3CTC3_9PEZI</name>
<proteinExistence type="predicted"/>
<dbReference type="EMBL" id="JAWDJW010012208">
    <property type="protein sequence ID" value="KAK3044252.1"/>
    <property type="molecule type" value="Genomic_DNA"/>
</dbReference>
<organism evidence="1 2">
    <name type="scientific">Coniosporium uncinatum</name>
    <dbReference type="NCBI Taxonomy" id="93489"/>
    <lineage>
        <taxon>Eukaryota</taxon>
        <taxon>Fungi</taxon>
        <taxon>Dikarya</taxon>
        <taxon>Ascomycota</taxon>
        <taxon>Pezizomycotina</taxon>
        <taxon>Dothideomycetes</taxon>
        <taxon>Dothideomycetes incertae sedis</taxon>
        <taxon>Coniosporium</taxon>
    </lineage>
</organism>
<evidence type="ECO:0000313" key="1">
    <source>
        <dbReference type="EMBL" id="KAK3044252.1"/>
    </source>
</evidence>
<sequence length="291" mass="31980">CETLAVDTGDQFSAGIYAGLKQMPSRRHGYKNLDDLYTERDAVSWYWRVIALAASWMILAGYLVLPSTFDIEPKLRFSKGVLSIIIVALLTGGYSLTALLWFAVRTPLFHAESIFLPALGSCTFGLLATLYCFATSSRYEWSTPAGITIALSVASSLGYGALLFFTQRKINQIRSVNTAAVTSARHISTHTVNDSVGGGTWQEPNYYTNYIANMHPTARTPSPSFSSHNSVYDQHPAPGPGYPNIYTLDEDELVNQQMAMLLRKADTAPSPDASQATFRIDLPDAREDDAE</sequence>
<dbReference type="Proteomes" id="UP001186974">
    <property type="component" value="Unassembled WGS sequence"/>
</dbReference>
<feature type="non-terminal residue" evidence="1">
    <location>
        <position position="291"/>
    </location>
</feature>
<accession>A0ACC3CTC3</accession>